<reference evidence="8" key="1">
    <citation type="submission" date="2018-02" db="EMBL/GenBank/DDBJ databases">
        <authorList>
            <person name="Vasarhelyi B.M."/>
            <person name="Deshmukh S."/>
            <person name="Balint B."/>
            <person name="Kukolya J."/>
        </authorList>
    </citation>
    <scope>NUCLEOTIDE SEQUENCE</scope>
    <source>
        <strain evidence="8">KB22</strain>
    </source>
</reference>
<evidence type="ECO:0000259" key="7">
    <source>
        <dbReference type="Pfam" id="PF04321"/>
    </source>
</evidence>
<comment type="similarity">
    <text evidence="2 6">Belongs to the dTDP-4-dehydrorhamnose reductase family.</text>
</comment>
<dbReference type="EC" id="1.1.1.133" evidence="3 6"/>
<dbReference type="InterPro" id="IPR005913">
    <property type="entry name" value="dTDP_dehydrorham_reduct"/>
</dbReference>
<dbReference type="InterPro" id="IPR029903">
    <property type="entry name" value="RmlD-like-bd"/>
</dbReference>
<dbReference type="CDD" id="cd05254">
    <property type="entry name" value="dTDP_HR_like_SDR_e"/>
    <property type="match status" value="1"/>
</dbReference>
<evidence type="ECO:0000256" key="4">
    <source>
        <dbReference type="ARBA" id="ARBA00017099"/>
    </source>
</evidence>
<dbReference type="SUPFAM" id="SSF51735">
    <property type="entry name" value="NAD(P)-binding Rossmann-fold domains"/>
    <property type="match status" value="1"/>
</dbReference>
<dbReference type="EMBL" id="PRDK01000004">
    <property type="protein sequence ID" value="MBE8713256.1"/>
    <property type="molecule type" value="Genomic_DNA"/>
</dbReference>
<dbReference type="AlphaFoldDB" id="A0A928UXF8"/>
<protein>
    <recommendedName>
        <fullName evidence="4 6">dTDP-4-dehydrorhamnose reductase</fullName>
        <ecNumber evidence="3 6">1.1.1.133</ecNumber>
    </recommendedName>
</protein>
<dbReference type="Gene3D" id="3.40.50.720">
    <property type="entry name" value="NAD(P)-binding Rossmann-like Domain"/>
    <property type="match status" value="1"/>
</dbReference>
<evidence type="ECO:0000256" key="3">
    <source>
        <dbReference type="ARBA" id="ARBA00012929"/>
    </source>
</evidence>
<proteinExistence type="inferred from homology"/>
<dbReference type="RefSeq" id="WP_196935206.1">
    <property type="nucleotide sequence ID" value="NZ_MU158698.1"/>
</dbReference>
<dbReference type="PANTHER" id="PTHR10491">
    <property type="entry name" value="DTDP-4-DEHYDRORHAMNOSE REDUCTASE"/>
    <property type="match status" value="1"/>
</dbReference>
<evidence type="ECO:0000313" key="8">
    <source>
        <dbReference type="EMBL" id="MBE8713256.1"/>
    </source>
</evidence>
<evidence type="ECO:0000256" key="2">
    <source>
        <dbReference type="ARBA" id="ARBA00010944"/>
    </source>
</evidence>
<comment type="caution">
    <text evidence="8">The sequence shown here is derived from an EMBL/GenBank/DDBJ whole genome shotgun (WGS) entry which is preliminary data.</text>
</comment>
<dbReference type="Pfam" id="PF04321">
    <property type="entry name" value="RmlD_sub_bind"/>
    <property type="match status" value="1"/>
</dbReference>
<evidence type="ECO:0000256" key="5">
    <source>
        <dbReference type="ARBA" id="ARBA00048200"/>
    </source>
</evidence>
<sequence length="311" mass="34871">MDKLTDPKELRILLTGSNGFLGQKLCDFIVEKTPHKLFCTSKSANRNPKKSGYQFQEIELTDLDRLEKLILDFAPTHVIHTAALSSVEVCENNPALCQSVNVDSVDFLASICLSKDIHLTFLSTDFVFDGKNGPYAEEDERQPTNAYGASKLQAELFLQNSSCRSAILRTILVYGVIDDKNRSNLVLWAKQKLTAQESINVVSDQYRMPTFVDDLAIACISAAEKNARGIFHISSENLYSVKEVVDQVADFWNLDKSLIHPISAKEIGQETNRPKITGFVLDKAKRELGYRPTSLVESFKLMDEQLKSLTN</sequence>
<dbReference type="GO" id="GO:0008831">
    <property type="term" value="F:dTDP-4-dehydrorhamnose reductase activity"/>
    <property type="evidence" value="ECO:0007669"/>
    <property type="project" value="UniProtKB-EC"/>
</dbReference>
<name>A0A928UXF8_9SPHI</name>
<evidence type="ECO:0000313" key="9">
    <source>
        <dbReference type="Proteomes" id="UP000616201"/>
    </source>
</evidence>
<keyword evidence="9" id="KW-1185">Reference proteome</keyword>
<dbReference type="Proteomes" id="UP000616201">
    <property type="component" value="Unassembled WGS sequence"/>
</dbReference>
<keyword evidence="6" id="KW-0521">NADP</keyword>
<evidence type="ECO:0000256" key="1">
    <source>
        <dbReference type="ARBA" id="ARBA00004781"/>
    </source>
</evidence>
<comment type="catalytic activity">
    <reaction evidence="5">
        <text>dTDP-beta-L-rhamnose + NADP(+) = dTDP-4-dehydro-beta-L-rhamnose + NADPH + H(+)</text>
        <dbReference type="Rhea" id="RHEA:21796"/>
        <dbReference type="ChEBI" id="CHEBI:15378"/>
        <dbReference type="ChEBI" id="CHEBI:57510"/>
        <dbReference type="ChEBI" id="CHEBI:57783"/>
        <dbReference type="ChEBI" id="CHEBI:58349"/>
        <dbReference type="ChEBI" id="CHEBI:62830"/>
        <dbReference type="EC" id="1.1.1.133"/>
    </reaction>
</comment>
<accession>A0A928UXF8</accession>
<evidence type="ECO:0000256" key="6">
    <source>
        <dbReference type="RuleBase" id="RU364082"/>
    </source>
</evidence>
<keyword evidence="6" id="KW-0560">Oxidoreductase</keyword>
<dbReference type="InterPro" id="IPR036291">
    <property type="entry name" value="NAD(P)-bd_dom_sf"/>
</dbReference>
<organism evidence="8 9">
    <name type="scientific">Sphingobacterium hungaricum</name>
    <dbReference type="NCBI Taxonomy" id="2082723"/>
    <lineage>
        <taxon>Bacteria</taxon>
        <taxon>Pseudomonadati</taxon>
        <taxon>Bacteroidota</taxon>
        <taxon>Sphingobacteriia</taxon>
        <taxon>Sphingobacteriales</taxon>
        <taxon>Sphingobacteriaceae</taxon>
        <taxon>Sphingobacterium</taxon>
    </lineage>
</organism>
<comment type="pathway">
    <text evidence="1 6">Carbohydrate biosynthesis; dTDP-L-rhamnose biosynthesis.</text>
</comment>
<gene>
    <name evidence="8" type="ORF">C4F49_06160</name>
</gene>
<comment type="function">
    <text evidence="6">Catalyzes the reduction of dTDP-6-deoxy-L-lyxo-4-hexulose to yield dTDP-L-rhamnose.</text>
</comment>
<dbReference type="GO" id="GO:0005829">
    <property type="term" value="C:cytosol"/>
    <property type="evidence" value="ECO:0007669"/>
    <property type="project" value="TreeGrafter"/>
</dbReference>
<dbReference type="GO" id="GO:0019305">
    <property type="term" value="P:dTDP-rhamnose biosynthetic process"/>
    <property type="evidence" value="ECO:0007669"/>
    <property type="project" value="TreeGrafter"/>
</dbReference>
<feature type="domain" description="RmlD-like substrate binding" evidence="7">
    <location>
        <begin position="11"/>
        <end position="300"/>
    </location>
</feature>
<dbReference type="PANTHER" id="PTHR10491:SF4">
    <property type="entry name" value="METHIONINE ADENOSYLTRANSFERASE 2 SUBUNIT BETA"/>
    <property type="match status" value="1"/>
</dbReference>